<keyword evidence="1" id="KW-0732">Signal</keyword>
<accession>Q9P432</accession>
<protein>
    <submittedName>
        <fullName evidence="2">Blastomyces yeast phase-specific protein 1</fullName>
    </submittedName>
</protein>
<reference evidence="2" key="1">
    <citation type="journal article" date="2001" name="Mycopathologia">
        <title>Genetic diversity and transcriptional analysis of the bys1 gene from Blastomyces dermatitidis.</title>
        <authorList>
            <person name="Bono J.L."/>
            <person name="Jaber B."/>
            <person name="Fisher M.A."/>
            <person name="Abuodeh R.O."/>
            <person name="O'Leary-Jepson E."/>
            <person name="Scalarone G.M."/>
            <person name="Smith L.H. Jr"/>
        </authorList>
    </citation>
    <scope>NUCLEOTIDE SEQUENCE</scope>
    <source>
        <strain evidence="2">98</strain>
    </source>
</reference>
<organism evidence="2">
    <name type="scientific">Ajellomyces dermatitidis</name>
    <name type="common">Blastomyces dermatitidis</name>
    <dbReference type="NCBI Taxonomy" id="5039"/>
    <lineage>
        <taxon>Eukaryota</taxon>
        <taxon>Fungi</taxon>
        <taxon>Dikarya</taxon>
        <taxon>Ascomycota</taxon>
        <taxon>Pezizomycotina</taxon>
        <taxon>Eurotiomycetes</taxon>
        <taxon>Eurotiomycetidae</taxon>
        <taxon>Onygenales</taxon>
        <taxon>Ajellomycetaceae</taxon>
        <taxon>Blastomyces</taxon>
    </lineage>
</organism>
<proteinExistence type="predicted"/>
<sequence>MHLSSIFIGALTALISVVHAESVVAKRADLGNAFVFIYCNFTVFLDVEAGGVSTRRTLNGRNHDYYHEPYGGGSGDGVSLTLSHTEGRDSSNSRTTFRYKLSDGNSTVGYSLGNSGGNPFEGHKLTLKPSDDRCPRIEWPDGIPTGVSSGSCGSGANLILTMCPLERPRQEFEDE</sequence>
<name>Q9P432_AJEDE</name>
<evidence type="ECO:0000256" key="1">
    <source>
        <dbReference type="SAM" id="SignalP"/>
    </source>
</evidence>
<dbReference type="InterPro" id="IPR006771">
    <property type="entry name" value="CetA-like"/>
</dbReference>
<evidence type="ECO:0000313" key="2">
    <source>
        <dbReference type="EMBL" id="AAF86482.1"/>
    </source>
</evidence>
<dbReference type="AlphaFoldDB" id="Q9P432"/>
<feature type="signal peptide" evidence="1">
    <location>
        <begin position="1"/>
        <end position="20"/>
    </location>
</feature>
<dbReference type="PANTHER" id="PTHR36195:SF4">
    <property type="entry name" value="DOMAIN PROTEIN, PUTATIVE (AFU_ORTHOLOGUE AFUA_5G01990)-RELATED"/>
    <property type="match status" value="1"/>
</dbReference>
<feature type="chain" id="PRO_5004330666" evidence="1">
    <location>
        <begin position="21"/>
        <end position="175"/>
    </location>
</feature>
<dbReference type="Pfam" id="PF04681">
    <property type="entry name" value="Bys1"/>
    <property type="match status" value="1"/>
</dbReference>
<dbReference type="PANTHER" id="PTHR36195">
    <property type="entry name" value="DOMAIN PROTEIN, PUTATIVE (AFU_ORTHOLOGUE AFUA_5G01990)-RELATED-RELATED"/>
    <property type="match status" value="1"/>
</dbReference>
<gene>
    <name evidence="2" type="primary">bys1</name>
</gene>
<dbReference type="EMBL" id="AF277088">
    <property type="protein sequence ID" value="AAF86482.1"/>
    <property type="molecule type" value="Genomic_DNA"/>
</dbReference>